<keyword evidence="2" id="KW-0269">Exonuclease</keyword>
<keyword evidence="2" id="KW-0540">Nuclease</keyword>
<dbReference type="EMBL" id="FOPM01000003">
    <property type="protein sequence ID" value="SFG43726.1"/>
    <property type="molecule type" value="Genomic_DNA"/>
</dbReference>
<dbReference type="InterPro" id="IPR005135">
    <property type="entry name" value="Endo/exonuclease/phosphatase"/>
</dbReference>
<name>A0A1I2S109_9HYPH</name>
<dbReference type="Proteomes" id="UP000199229">
    <property type="component" value="Unassembled WGS sequence"/>
</dbReference>
<dbReference type="GO" id="GO:0004527">
    <property type="term" value="F:exonuclease activity"/>
    <property type="evidence" value="ECO:0007669"/>
    <property type="project" value="UniProtKB-KW"/>
</dbReference>
<dbReference type="SUPFAM" id="SSF56219">
    <property type="entry name" value="DNase I-like"/>
    <property type="match status" value="1"/>
</dbReference>
<dbReference type="STRING" id="582675.SAMN05192565_103139"/>
<feature type="domain" description="Endonuclease/exonuclease/phosphatase" evidence="1">
    <location>
        <begin position="31"/>
        <end position="214"/>
    </location>
</feature>
<dbReference type="Pfam" id="PF03372">
    <property type="entry name" value="Exo_endo_phos"/>
    <property type="match status" value="1"/>
</dbReference>
<protein>
    <submittedName>
        <fullName evidence="2">Uncharacterized conserved protein YafD, endonuclease/exonuclease/phosphatase (EEP) superfamily</fullName>
    </submittedName>
</protein>
<accession>A0A1I2S109</accession>
<evidence type="ECO:0000259" key="1">
    <source>
        <dbReference type="Pfam" id="PF03372"/>
    </source>
</evidence>
<reference evidence="3" key="1">
    <citation type="submission" date="2016-10" db="EMBL/GenBank/DDBJ databases">
        <authorList>
            <person name="Varghese N."/>
            <person name="Submissions S."/>
        </authorList>
    </citation>
    <scope>NUCLEOTIDE SEQUENCE [LARGE SCALE GENOMIC DNA]</scope>
    <source>
        <strain evidence="3">Gh-105</strain>
    </source>
</reference>
<gene>
    <name evidence="2" type="ORF">SAMN05192565_103139</name>
</gene>
<dbReference type="InterPro" id="IPR036691">
    <property type="entry name" value="Endo/exonu/phosph_ase_sf"/>
</dbReference>
<organism evidence="2 3">
    <name type="scientific">Methylobacterium gossipiicola</name>
    <dbReference type="NCBI Taxonomy" id="582675"/>
    <lineage>
        <taxon>Bacteria</taxon>
        <taxon>Pseudomonadati</taxon>
        <taxon>Pseudomonadota</taxon>
        <taxon>Alphaproteobacteria</taxon>
        <taxon>Hyphomicrobiales</taxon>
        <taxon>Methylobacteriaceae</taxon>
        <taxon>Methylobacterium</taxon>
    </lineage>
</organism>
<keyword evidence="3" id="KW-1185">Reference proteome</keyword>
<proteinExistence type="predicted"/>
<dbReference type="RefSeq" id="WP_091969158.1">
    <property type="nucleotide sequence ID" value="NZ_FOPM01000003.1"/>
</dbReference>
<dbReference type="GO" id="GO:0004519">
    <property type="term" value="F:endonuclease activity"/>
    <property type="evidence" value="ECO:0007669"/>
    <property type="project" value="UniProtKB-KW"/>
</dbReference>
<dbReference type="Gene3D" id="3.60.10.10">
    <property type="entry name" value="Endonuclease/exonuclease/phosphatase"/>
    <property type="match status" value="1"/>
</dbReference>
<keyword evidence="2" id="KW-0378">Hydrolase</keyword>
<sequence>MLNDRRLALRALRRPDPQTPAVDRPGQKKILSWNLLRRTGANVAALAALIDREKPDLVLMQEATKEIAGLRDRLGGDYAWVPLPGRIHGPALWSPTPFLAPPTVVELPSGAMFDRVCQILDLGDFGVANVHLSHGQMLNRRQLRRIAEHLPECAAVIGDYNLVGPPLLAGFRDVGPRLPTHAMGRIVPLRLDRCLVRGLTCHASAVLPRGPSDHRPIVVALAPTPFIARRPEETRSGNRLDRFALRISASLKRRVG</sequence>
<dbReference type="AlphaFoldDB" id="A0A1I2S109"/>
<evidence type="ECO:0000313" key="2">
    <source>
        <dbReference type="EMBL" id="SFG43726.1"/>
    </source>
</evidence>
<keyword evidence="2" id="KW-0255">Endonuclease</keyword>
<evidence type="ECO:0000313" key="3">
    <source>
        <dbReference type="Proteomes" id="UP000199229"/>
    </source>
</evidence>
<dbReference type="OrthoDB" id="7979217at2"/>